<feature type="transmembrane region" description="Helical" evidence="6">
    <location>
        <begin position="613"/>
        <end position="635"/>
    </location>
</feature>
<evidence type="ECO:0000256" key="3">
    <source>
        <dbReference type="ARBA" id="ARBA00022692"/>
    </source>
</evidence>
<evidence type="ECO:0000313" key="8">
    <source>
        <dbReference type="EMBL" id="MFC0564910.1"/>
    </source>
</evidence>
<evidence type="ECO:0000259" key="7">
    <source>
        <dbReference type="PROSITE" id="PS50156"/>
    </source>
</evidence>
<feature type="transmembrane region" description="Helical" evidence="6">
    <location>
        <begin position="337"/>
        <end position="359"/>
    </location>
</feature>
<feature type="transmembrane region" description="Helical" evidence="6">
    <location>
        <begin position="205"/>
        <end position="226"/>
    </location>
</feature>
<keyword evidence="5 6" id="KW-0472">Membrane</keyword>
<dbReference type="Pfam" id="PF03176">
    <property type="entry name" value="MMPL"/>
    <property type="match status" value="2"/>
</dbReference>
<dbReference type="SUPFAM" id="SSF82866">
    <property type="entry name" value="Multidrug efflux transporter AcrB transmembrane domain"/>
    <property type="match status" value="2"/>
</dbReference>
<evidence type="ECO:0000256" key="5">
    <source>
        <dbReference type="ARBA" id="ARBA00023136"/>
    </source>
</evidence>
<keyword evidence="9" id="KW-1185">Reference proteome</keyword>
<name>A0ABV6NVW1_9ACTN</name>
<evidence type="ECO:0000256" key="6">
    <source>
        <dbReference type="SAM" id="Phobius"/>
    </source>
</evidence>
<dbReference type="PANTHER" id="PTHR33406">
    <property type="entry name" value="MEMBRANE PROTEIN MJ1562-RELATED"/>
    <property type="match status" value="1"/>
</dbReference>
<evidence type="ECO:0000256" key="1">
    <source>
        <dbReference type="ARBA" id="ARBA00004651"/>
    </source>
</evidence>
<comment type="subcellular location">
    <subcellularLocation>
        <location evidence="1">Cell membrane</location>
        <topology evidence="1">Multi-pass membrane protein</topology>
    </subcellularLocation>
</comment>
<keyword evidence="4 6" id="KW-1133">Transmembrane helix</keyword>
<evidence type="ECO:0000256" key="2">
    <source>
        <dbReference type="ARBA" id="ARBA00022475"/>
    </source>
</evidence>
<dbReference type="InterPro" id="IPR000731">
    <property type="entry name" value="SSD"/>
</dbReference>
<dbReference type="PROSITE" id="PS50156">
    <property type="entry name" value="SSD"/>
    <property type="match status" value="1"/>
</dbReference>
<feature type="transmembrane region" description="Helical" evidence="6">
    <location>
        <begin position="36"/>
        <end position="56"/>
    </location>
</feature>
<reference evidence="8 9" key="1">
    <citation type="submission" date="2024-09" db="EMBL/GenBank/DDBJ databases">
        <authorList>
            <person name="Sun Q."/>
            <person name="Mori K."/>
        </authorList>
    </citation>
    <scope>NUCLEOTIDE SEQUENCE [LARGE SCALE GENOMIC DNA]</scope>
    <source>
        <strain evidence="8 9">TBRC 2205</strain>
    </source>
</reference>
<feature type="transmembrane region" description="Helical" evidence="6">
    <location>
        <begin position="729"/>
        <end position="749"/>
    </location>
</feature>
<sequence length="769" mass="79733">MTSVQRIRPAGDVPSARPRRAAALDRWGRWAARRPAAVLAGWVGLLVLAALCAGSFTSRLSAQTNEVRGAESGTAARMIEQAFPDAPAETDFAVLHSDSLVATDAAFRARVAALVDRYRAAPGVRRVTDPYDEPGTLVAADGHTALVPIGVDGDDRRLRELAEPLQGVAASLSTDAVPVRLTGYSPLAAATVRQADRDLGRAERIGLPAAALVLLIAFGSAVAAAIPLTLGVAAILTSFGLLGLLSYALPFSTIARSSVTMLAIALGIDYSLFIVTRFREEIAGVAPADRAGRAAAVGRALGTAGRAVLFSGGTVVISLAGLFLVRDQSVRTMALAMMVAVLALLALALSLLPAVLGLLGSRVDRLALPWARRSLRHPDPDRSGWARLATLVMRRPVLVAVGAAALLGALAAPALGLRYGVDNGAGTVADTPAGRGYTVVSDSFAPGLVAPISVVVRGERALTDAQLEALAGFTDRTAADGRVAAAVSVTSVLDRRTGRHGAGELATARAVAPATISALVDAAGRTTVVTVWPRYAADAEPTQALVASVRSSASTDLAGAGLRTAVGGGPAQLAEITAENSRATPRVIAAVLGASWLLLLFVFRSVLLPVKAIGMNLLSVGAAFGLVVLVFQHGYGAGLLGVGRTGFIQIMLPLLVFAVSFGLSMDYEVFMLSRMREEWERTGDNAAAVRGGITHTARVISSAAAIMAVVFGAFALTRMVEGKQLGFMLAAAVLIDATVVRLLLVPALMRLMGRWNWWLPGRADARRAG</sequence>
<dbReference type="RefSeq" id="WP_377338299.1">
    <property type="nucleotide sequence ID" value="NZ_JBHLUE010000009.1"/>
</dbReference>
<comment type="caution">
    <text evidence="8">The sequence shown here is derived from an EMBL/GenBank/DDBJ whole genome shotgun (WGS) entry which is preliminary data.</text>
</comment>
<feature type="transmembrane region" description="Helical" evidence="6">
    <location>
        <begin position="647"/>
        <end position="665"/>
    </location>
</feature>
<dbReference type="InterPro" id="IPR004869">
    <property type="entry name" value="MMPL_dom"/>
</dbReference>
<dbReference type="Gene3D" id="1.20.1640.10">
    <property type="entry name" value="Multidrug efflux transporter AcrB transmembrane domain"/>
    <property type="match status" value="2"/>
</dbReference>
<evidence type="ECO:0000313" key="9">
    <source>
        <dbReference type="Proteomes" id="UP001589894"/>
    </source>
</evidence>
<keyword evidence="3 6" id="KW-0812">Transmembrane</keyword>
<proteinExistence type="predicted"/>
<feature type="domain" description="SSD" evidence="7">
    <location>
        <begin position="209"/>
        <end position="358"/>
    </location>
</feature>
<dbReference type="PANTHER" id="PTHR33406:SF13">
    <property type="entry name" value="MEMBRANE PROTEIN YDFJ"/>
    <property type="match status" value="1"/>
</dbReference>
<feature type="transmembrane region" description="Helical" evidence="6">
    <location>
        <begin position="587"/>
        <end position="607"/>
    </location>
</feature>
<evidence type="ECO:0000256" key="4">
    <source>
        <dbReference type="ARBA" id="ARBA00022989"/>
    </source>
</evidence>
<feature type="transmembrane region" description="Helical" evidence="6">
    <location>
        <begin position="232"/>
        <end position="252"/>
    </location>
</feature>
<organism evidence="8 9">
    <name type="scientific">Plantactinospora siamensis</name>
    <dbReference type="NCBI Taxonomy" id="555372"/>
    <lineage>
        <taxon>Bacteria</taxon>
        <taxon>Bacillati</taxon>
        <taxon>Actinomycetota</taxon>
        <taxon>Actinomycetes</taxon>
        <taxon>Micromonosporales</taxon>
        <taxon>Micromonosporaceae</taxon>
        <taxon>Plantactinospora</taxon>
    </lineage>
</organism>
<gene>
    <name evidence="8" type="ORF">ACFFHU_12290</name>
</gene>
<keyword evidence="2" id="KW-1003">Cell membrane</keyword>
<feature type="transmembrane region" description="Helical" evidence="6">
    <location>
        <begin position="397"/>
        <end position="417"/>
    </location>
</feature>
<dbReference type="InterPro" id="IPR050545">
    <property type="entry name" value="Mycobact_MmpL"/>
</dbReference>
<dbReference type="EMBL" id="JBHLUE010000009">
    <property type="protein sequence ID" value="MFC0564910.1"/>
    <property type="molecule type" value="Genomic_DNA"/>
</dbReference>
<dbReference type="Proteomes" id="UP001589894">
    <property type="component" value="Unassembled WGS sequence"/>
</dbReference>
<protein>
    <submittedName>
        <fullName evidence="8">MMPL family transporter</fullName>
    </submittedName>
</protein>
<accession>A0ABV6NVW1</accession>
<feature type="transmembrane region" description="Helical" evidence="6">
    <location>
        <begin position="307"/>
        <end position="325"/>
    </location>
</feature>
<feature type="transmembrane region" description="Helical" evidence="6">
    <location>
        <begin position="699"/>
        <end position="717"/>
    </location>
</feature>